<protein>
    <submittedName>
        <fullName evidence="2">Uncharacterized protein</fullName>
    </submittedName>
</protein>
<name>A0ABP0VS77_9BRYO</name>
<dbReference type="Proteomes" id="UP001497444">
    <property type="component" value="Chromosome 10"/>
</dbReference>
<evidence type="ECO:0000313" key="2">
    <source>
        <dbReference type="EMBL" id="CAK9256786.1"/>
    </source>
</evidence>
<sequence>MVSNNVIPQYHLHFPRTMRLHLDLNATPAAHSSEDFVADFRGAESSLEVQSASTHGEVVAVAPLSESDLELHLASTHRKDVVACFGINSVAVRNFVIQLHEEAASESSLELQLAYSHREVPVVWGVDINTVTAERNFVVQLYEAAGSEISLKLQLASSHTHQELVVAADVDIHLKAVQAASTHQEIVAAGIDRIFVVQLPEAVGSESSLSAFQSASDTHQEVVAARIDINTVAAEESNFVVELHEAAGSESSLQAFQSASATRQELVVAVGVNIHTVATAADRNFVVTQLHEASREPKTKLMADLMNPAEEEAAIAPTTRVQESLRASLIHMNPEAASPNGHVDEPAEEEHERKPVNLINCPAAHRLTHEPYHDPHELHHHDAHDIDTPGAPAAATGKKIVFKSSGSASNVKHAHDEMR</sequence>
<keyword evidence="3" id="KW-1185">Reference proteome</keyword>
<proteinExistence type="predicted"/>
<dbReference type="EMBL" id="OZ020105">
    <property type="protein sequence ID" value="CAK9256786.1"/>
    <property type="molecule type" value="Genomic_DNA"/>
</dbReference>
<organism evidence="2 3">
    <name type="scientific">Sphagnum jensenii</name>
    <dbReference type="NCBI Taxonomy" id="128206"/>
    <lineage>
        <taxon>Eukaryota</taxon>
        <taxon>Viridiplantae</taxon>
        <taxon>Streptophyta</taxon>
        <taxon>Embryophyta</taxon>
        <taxon>Bryophyta</taxon>
        <taxon>Sphagnophytina</taxon>
        <taxon>Sphagnopsida</taxon>
        <taxon>Sphagnales</taxon>
        <taxon>Sphagnaceae</taxon>
        <taxon>Sphagnum</taxon>
    </lineage>
</organism>
<reference evidence="2" key="1">
    <citation type="submission" date="2024-02" db="EMBL/GenBank/DDBJ databases">
        <authorList>
            <consortium name="ELIXIR-Norway"/>
            <consortium name="Elixir Norway"/>
        </authorList>
    </citation>
    <scope>NUCLEOTIDE SEQUENCE</scope>
</reference>
<evidence type="ECO:0000313" key="3">
    <source>
        <dbReference type="Proteomes" id="UP001497444"/>
    </source>
</evidence>
<feature type="region of interest" description="Disordered" evidence="1">
    <location>
        <begin position="334"/>
        <end position="353"/>
    </location>
</feature>
<feature type="compositionally biased region" description="Basic and acidic residues" evidence="1">
    <location>
        <begin position="342"/>
        <end position="353"/>
    </location>
</feature>
<accession>A0ABP0VS77</accession>
<gene>
    <name evidence="2" type="ORF">CSSPJE1EN1_LOCUS2264</name>
</gene>
<evidence type="ECO:0000256" key="1">
    <source>
        <dbReference type="SAM" id="MobiDB-lite"/>
    </source>
</evidence>